<dbReference type="OrthoDB" id="10614777at2759"/>
<proteinExistence type="predicted"/>
<name>A0A3L6RWJ6_PANMI</name>
<gene>
    <name evidence="2" type="ORF">C2845_PM09G11490</name>
</gene>
<dbReference type="EMBL" id="PQIB02000006">
    <property type="protein sequence ID" value="RLN11333.1"/>
    <property type="molecule type" value="Genomic_DNA"/>
</dbReference>
<evidence type="ECO:0000313" key="3">
    <source>
        <dbReference type="Proteomes" id="UP000275267"/>
    </source>
</evidence>
<keyword evidence="1" id="KW-0175">Coiled coil</keyword>
<feature type="coiled-coil region" evidence="1">
    <location>
        <begin position="120"/>
        <end position="151"/>
    </location>
</feature>
<keyword evidence="3" id="KW-1185">Reference proteome</keyword>
<evidence type="ECO:0000313" key="2">
    <source>
        <dbReference type="EMBL" id="RLN11333.1"/>
    </source>
</evidence>
<evidence type="ECO:0000256" key="1">
    <source>
        <dbReference type="SAM" id="Coils"/>
    </source>
</evidence>
<reference evidence="3" key="1">
    <citation type="journal article" date="2019" name="Nat. Commun.">
        <title>The genome of broomcorn millet.</title>
        <authorList>
            <person name="Zou C."/>
            <person name="Miki D."/>
            <person name="Li D."/>
            <person name="Tang Q."/>
            <person name="Xiao L."/>
            <person name="Rajput S."/>
            <person name="Deng P."/>
            <person name="Jia W."/>
            <person name="Huang R."/>
            <person name="Zhang M."/>
            <person name="Sun Y."/>
            <person name="Hu J."/>
            <person name="Fu X."/>
            <person name="Schnable P.S."/>
            <person name="Li F."/>
            <person name="Zhang H."/>
            <person name="Feng B."/>
            <person name="Zhu X."/>
            <person name="Liu R."/>
            <person name="Schnable J.C."/>
            <person name="Zhu J.-K."/>
            <person name="Zhang H."/>
        </authorList>
    </citation>
    <scope>NUCLEOTIDE SEQUENCE [LARGE SCALE GENOMIC DNA]</scope>
</reference>
<protein>
    <recommendedName>
        <fullName evidence="4">Aminotransferase-like protein</fullName>
    </recommendedName>
</protein>
<sequence>MANDTPATPMEATTSSLLDELAELESADLQLSVISKHLVLQDNPQDATPSACLIPFRHNSSADGDNITNVVITEQSLQLPSQFDEIHLKQEKEINRSKVNDIGAKVDLHKNSRPLIVNEIDRLRAQRDKMLKELDSVNAALTAEESKLENLPIAIEEMMANMKTQVREAVRLHKLIKPISGTVDEDQQKTNEIDQIRLGAIDAIQKLLGSA</sequence>
<comment type="caution">
    <text evidence="2">The sequence shown here is derived from an EMBL/GenBank/DDBJ whole genome shotgun (WGS) entry which is preliminary data.</text>
</comment>
<evidence type="ECO:0008006" key="4">
    <source>
        <dbReference type="Google" id="ProtNLM"/>
    </source>
</evidence>
<dbReference type="Proteomes" id="UP000275267">
    <property type="component" value="Unassembled WGS sequence"/>
</dbReference>
<accession>A0A3L6RWJ6</accession>
<dbReference type="AlphaFoldDB" id="A0A3L6RWJ6"/>
<organism evidence="2 3">
    <name type="scientific">Panicum miliaceum</name>
    <name type="common">Proso millet</name>
    <name type="synonym">Broomcorn millet</name>
    <dbReference type="NCBI Taxonomy" id="4540"/>
    <lineage>
        <taxon>Eukaryota</taxon>
        <taxon>Viridiplantae</taxon>
        <taxon>Streptophyta</taxon>
        <taxon>Embryophyta</taxon>
        <taxon>Tracheophyta</taxon>
        <taxon>Spermatophyta</taxon>
        <taxon>Magnoliopsida</taxon>
        <taxon>Liliopsida</taxon>
        <taxon>Poales</taxon>
        <taxon>Poaceae</taxon>
        <taxon>PACMAD clade</taxon>
        <taxon>Panicoideae</taxon>
        <taxon>Panicodae</taxon>
        <taxon>Paniceae</taxon>
        <taxon>Panicinae</taxon>
        <taxon>Panicum</taxon>
        <taxon>Panicum sect. Panicum</taxon>
    </lineage>
</organism>